<dbReference type="InterPro" id="IPR001638">
    <property type="entry name" value="Solute-binding_3/MltF_N"/>
</dbReference>
<proteinExistence type="inferred from homology"/>
<dbReference type="Gene3D" id="3.40.190.10">
    <property type="entry name" value="Periplasmic binding protein-like II"/>
    <property type="match status" value="2"/>
</dbReference>
<dbReference type="PROSITE" id="PS51318">
    <property type="entry name" value="TAT"/>
    <property type="match status" value="1"/>
</dbReference>
<dbReference type="EMBL" id="FQVN01000001">
    <property type="protein sequence ID" value="SHE79005.1"/>
    <property type="molecule type" value="Genomic_DNA"/>
</dbReference>
<dbReference type="InterPro" id="IPR006311">
    <property type="entry name" value="TAT_signal"/>
</dbReference>
<dbReference type="PANTHER" id="PTHR30024:SF47">
    <property type="entry name" value="TAURINE-BINDING PERIPLASMIC PROTEIN"/>
    <property type="match status" value="1"/>
</dbReference>
<evidence type="ECO:0000256" key="3">
    <source>
        <dbReference type="ARBA" id="ARBA00022729"/>
    </source>
</evidence>
<dbReference type="RefSeq" id="WP_073480098.1">
    <property type="nucleotide sequence ID" value="NZ_FQVN01000001.1"/>
</dbReference>
<dbReference type="PANTHER" id="PTHR30024">
    <property type="entry name" value="ALIPHATIC SULFONATES-BINDING PROTEIN-RELATED"/>
    <property type="match status" value="1"/>
</dbReference>
<dbReference type="AlphaFoldDB" id="A0A1M4WCU9"/>
<dbReference type="Pfam" id="PF09084">
    <property type="entry name" value="NMT1"/>
    <property type="match status" value="1"/>
</dbReference>
<reference evidence="5 6" key="1">
    <citation type="submission" date="2016-11" db="EMBL/GenBank/DDBJ databases">
        <authorList>
            <person name="Jaros S."/>
            <person name="Januszkiewicz K."/>
            <person name="Wedrychowicz H."/>
        </authorList>
    </citation>
    <scope>NUCLEOTIDE SEQUENCE [LARGE SCALE GENOMIC DNA]</scope>
    <source>
        <strain evidence="5 6">DSM 44523</strain>
    </source>
</reference>
<evidence type="ECO:0000313" key="5">
    <source>
        <dbReference type="EMBL" id="SHE79005.1"/>
    </source>
</evidence>
<gene>
    <name evidence="5" type="ORF">SAMN05444320_1011090</name>
</gene>
<comment type="similarity">
    <text evidence="2">Belongs to the bacterial solute-binding protein SsuA/TauA family.</text>
</comment>
<evidence type="ECO:0000259" key="4">
    <source>
        <dbReference type="SMART" id="SM00062"/>
    </source>
</evidence>
<evidence type="ECO:0000313" key="6">
    <source>
        <dbReference type="Proteomes" id="UP000184501"/>
    </source>
</evidence>
<dbReference type="OrthoDB" id="8892982at2"/>
<dbReference type="InterPro" id="IPR015168">
    <property type="entry name" value="SsuA/THI5"/>
</dbReference>
<protein>
    <submittedName>
        <fullName evidence="5">NitT/TauT family transport system substrate-binding protein</fullName>
    </submittedName>
</protein>
<feature type="domain" description="Solute-binding protein family 3/N-terminal" evidence="4">
    <location>
        <begin position="53"/>
        <end position="294"/>
    </location>
</feature>
<dbReference type="PROSITE" id="PS51257">
    <property type="entry name" value="PROKAR_LIPOPROTEIN"/>
    <property type="match status" value="1"/>
</dbReference>
<keyword evidence="6" id="KW-1185">Reference proteome</keyword>
<dbReference type="Proteomes" id="UP000184501">
    <property type="component" value="Unassembled WGS sequence"/>
</dbReference>
<evidence type="ECO:0000256" key="1">
    <source>
        <dbReference type="ARBA" id="ARBA00004418"/>
    </source>
</evidence>
<dbReference type="STRING" id="2017.SAMN05444320_1011090"/>
<keyword evidence="3" id="KW-0732">Signal</keyword>
<accession>A0A1M4WCU9</accession>
<dbReference type="GO" id="GO:0042597">
    <property type="term" value="C:periplasmic space"/>
    <property type="evidence" value="ECO:0007669"/>
    <property type="project" value="UniProtKB-SubCell"/>
</dbReference>
<evidence type="ECO:0000256" key="2">
    <source>
        <dbReference type="ARBA" id="ARBA00010742"/>
    </source>
</evidence>
<sequence>MVRRSGSPSRSPQLRRFLSTAAAALLTVTLSGCSLLGGSSAPSGGNDKVEKAKITLGVMKAIDVAPVHIAIKEGYFKEEGLEVDLKTVNGGSDAVPLLTAGALDISFGNWISFFQAHAKKTFDMRIVSDAYQARPGMFMVLTRPGSGIDGPKQLAGKTVAVNTRNNVNELTLRSVLEANDIKSDKDKISIVEMPFPDMPAALAQGRIDAASVIEPFATQAQRKTGATVVMDSMTGPTSELPIAGYVTGAKFAQENPKTVKAFQRAMKKAQAAAQADRKKVEAQLVEQLKMEEEDAKLVNLGSFPTTMEHSRLQRVAELMRTYGVLTEQLDVKPLILDDATN</sequence>
<organism evidence="5 6">
    <name type="scientific">Streptoalloteichus hindustanus</name>
    <dbReference type="NCBI Taxonomy" id="2017"/>
    <lineage>
        <taxon>Bacteria</taxon>
        <taxon>Bacillati</taxon>
        <taxon>Actinomycetota</taxon>
        <taxon>Actinomycetes</taxon>
        <taxon>Pseudonocardiales</taxon>
        <taxon>Pseudonocardiaceae</taxon>
        <taxon>Streptoalloteichus</taxon>
    </lineage>
</organism>
<dbReference type="SMART" id="SM00062">
    <property type="entry name" value="PBPb"/>
    <property type="match status" value="1"/>
</dbReference>
<name>A0A1M4WCU9_STRHI</name>
<comment type="subcellular location">
    <subcellularLocation>
        <location evidence="1">Periplasm</location>
    </subcellularLocation>
</comment>
<dbReference type="SUPFAM" id="SSF53850">
    <property type="entry name" value="Periplasmic binding protein-like II"/>
    <property type="match status" value="1"/>
</dbReference>